<evidence type="ECO:0000256" key="1">
    <source>
        <dbReference type="ARBA" id="ARBA00023125"/>
    </source>
</evidence>
<dbReference type="GO" id="GO:0003700">
    <property type="term" value="F:DNA-binding transcription factor activity"/>
    <property type="evidence" value="ECO:0007669"/>
    <property type="project" value="TreeGrafter"/>
</dbReference>
<dbReference type="SMART" id="SM00530">
    <property type="entry name" value="HTH_XRE"/>
    <property type="match status" value="1"/>
</dbReference>
<dbReference type="Gene3D" id="2.60.120.10">
    <property type="entry name" value="Jelly Rolls"/>
    <property type="match status" value="1"/>
</dbReference>
<dbReference type="PROSITE" id="PS50943">
    <property type="entry name" value="HTH_CROC1"/>
    <property type="match status" value="1"/>
</dbReference>
<dbReference type="Proteomes" id="UP000188603">
    <property type="component" value="Chromosome"/>
</dbReference>
<organism evidence="3 4">
    <name type="scientific">Novibacillus thermophilus</name>
    <dbReference type="NCBI Taxonomy" id="1471761"/>
    <lineage>
        <taxon>Bacteria</taxon>
        <taxon>Bacillati</taxon>
        <taxon>Bacillota</taxon>
        <taxon>Bacilli</taxon>
        <taxon>Bacillales</taxon>
        <taxon>Thermoactinomycetaceae</taxon>
        <taxon>Novibacillus</taxon>
    </lineage>
</organism>
<proteinExistence type="predicted"/>
<sequence length="179" mass="20528">MMFSGTRIRELRKRKKMSLTELAQKSGLSAATISQIERDNVDPTLTTLYKICKALDITLVSLISNNGTPERVVRRNDRKTMFLPNSKVKYQLLTPGVKDNLEMLLIELEPKQEDRQVITHTGEECGFVLRGKMVVVLDDEEYELEEGDSIYFDSSIPHRFINRGEEKCVSIWAMTPPTF</sequence>
<feature type="domain" description="HTH cro/C1-type" evidence="2">
    <location>
        <begin position="8"/>
        <end position="62"/>
    </location>
</feature>
<gene>
    <name evidence="3" type="ORF">B0W44_04680</name>
</gene>
<dbReference type="AlphaFoldDB" id="A0A1U9K547"/>
<dbReference type="Pfam" id="PF07883">
    <property type="entry name" value="Cupin_2"/>
    <property type="match status" value="1"/>
</dbReference>
<dbReference type="InterPro" id="IPR050807">
    <property type="entry name" value="TransReg_Diox_bact_type"/>
</dbReference>
<reference evidence="3 4" key="1">
    <citation type="journal article" date="2015" name="Int. J. Syst. Evol. Microbiol.">
        <title>Novibacillus thermophilus gen. nov., sp. nov., a Gram-staining-negative and moderately thermophilic member of the family Thermoactinomycetaceae.</title>
        <authorList>
            <person name="Yang G."/>
            <person name="Chen J."/>
            <person name="Zhou S."/>
        </authorList>
    </citation>
    <scope>NUCLEOTIDE SEQUENCE [LARGE SCALE GENOMIC DNA]</scope>
    <source>
        <strain evidence="3 4">SG-1</strain>
    </source>
</reference>
<dbReference type="InterPro" id="IPR001387">
    <property type="entry name" value="Cro/C1-type_HTH"/>
</dbReference>
<dbReference type="GO" id="GO:0003677">
    <property type="term" value="F:DNA binding"/>
    <property type="evidence" value="ECO:0007669"/>
    <property type="project" value="UniProtKB-KW"/>
</dbReference>
<dbReference type="CDD" id="cd00093">
    <property type="entry name" value="HTH_XRE"/>
    <property type="match status" value="1"/>
</dbReference>
<evidence type="ECO:0000313" key="3">
    <source>
        <dbReference type="EMBL" id="AQS55171.1"/>
    </source>
</evidence>
<dbReference type="Pfam" id="PF01381">
    <property type="entry name" value="HTH_3"/>
    <property type="match status" value="1"/>
</dbReference>
<keyword evidence="1" id="KW-0238">DNA-binding</keyword>
<dbReference type="InterPro" id="IPR013096">
    <property type="entry name" value="Cupin_2"/>
</dbReference>
<dbReference type="EMBL" id="CP019699">
    <property type="protein sequence ID" value="AQS55171.1"/>
    <property type="molecule type" value="Genomic_DNA"/>
</dbReference>
<dbReference type="InterPro" id="IPR014710">
    <property type="entry name" value="RmlC-like_jellyroll"/>
</dbReference>
<evidence type="ECO:0000259" key="2">
    <source>
        <dbReference type="PROSITE" id="PS50943"/>
    </source>
</evidence>
<dbReference type="CDD" id="cd02209">
    <property type="entry name" value="cupin_XRE_C"/>
    <property type="match status" value="1"/>
</dbReference>
<name>A0A1U9K547_9BACL</name>
<dbReference type="Gene3D" id="1.10.260.40">
    <property type="entry name" value="lambda repressor-like DNA-binding domains"/>
    <property type="match status" value="1"/>
</dbReference>
<dbReference type="SUPFAM" id="SSF47413">
    <property type="entry name" value="lambda repressor-like DNA-binding domains"/>
    <property type="match status" value="1"/>
</dbReference>
<dbReference type="GO" id="GO:0005829">
    <property type="term" value="C:cytosol"/>
    <property type="evidence" value="ECO:0007669"/>
    <property type="project" value="TreeGrafter"/>
</dbReference>
<dbReference type="PANTHER" id="PTHR46797:SF1">
    <property type="entry name" value="METHYLPHOSPHONATE SYNTHASE"/>
    <property type="match status" value="1"/>
</dbReference>
<dbReference type="PANTHER" id="PTHR46797">
    <property type="entry name" value="HTH-TYPE TRANSCRIPTIONAL REGULATOR"/>
    <property type="match status" value="1"/>
</dbReference>
<evidence type="ECO:0000313" key="4">
    <source>
        <dbReference type="Proteomes" id="UP000188603"/>
    </source>
</evidence>
<dbReference type="InterPro" id="IPR011051">
    <property type="entry name" value="RmlC_Cupin_sf"/>
</dbReference>
<accession>A0A1U9K547</accession>
<dbReference type="SUPFAM" id="SSF51182">
    <property type="entry name" value="RmlC-like cupins"/>
    <property type="match status" value="1"/>
</dbReference>
<keyword evidence="4" id="KW-1185">Reference proteome</keyword>
<dbReference type="STRING" id="1471761.B0W44_04680"/>
<dbReference type="KEGG" id="ntr:B0W44_04680"/>
<protein>
    <submittedName>
        <fullName evidence="3">XRE family transcriptional regulator</fullName>
    </submittedName>
</protein>
<dbReference type="InterPro" id="IPR010982">
    <property type="entry name" value="Lambda_DNA-bd_dom_sf"/>
</dbReference>